<dbReference type="Pfam" id="PF08783">
    <property type="entry name" value="DWNN"/>
    <property type="match status" value="1"/>
</dbReference>
<evidence type="ECO:0000313" key="2">
    <source>
        <dbReference type="EMBL" id="EAZ26820.1"/>
    </source>
</evidence>
<accession>A0A8J8XXA3</accession>
<name>A0A8J8XXA3_ORYSJ</name>
<gene>
    <name evidence="2" type="ORF">OsJ_10737</name>
</gene>
<organism evidence="2">
    <name type="scientific">Oryza sativa subsp. japonica</name>
    <name type="common">Rice</name>
    <dbReference type="NCBI Taxonomy" id="39947"/>
    <lineage>
        <taxon>Eukaryota</taxon>
        <taxon>Viridiplantae</taxon>
        <taxon>Streptophyta</taxon>
        <taxon>Embryophyta</taxon>
        <taxon>Tracheophyta</taxon>
        <taxon>Spermatophyta</taxon>
        <taxon>Magnoliopsida</taxon>
        <taxon>Liliopsida</taxon>
        <taxon>Poales</taxon>
        <taxon>Poaceae</taxon>
        <taxon>BOP clade</taxon>
        <taxon>Oryzoideae</taxon>
        <taxon>Oryzeae</taxon>
        <taxon>Oryzinae</taxon>
        <taxon>Oryza</taxon>
        <taxon>Oryza sativa</taxon>
    </lineage>
</organism>
<protein>
    <recommendedName>
        <fullName evidence="1">DWNN domain-containing protein</fullName>
    </recommendedName>
</protein>
<dbReference type="Gene3D" id="3.10.20.90">
    <property type="entry name" value="Phosphatidylinositol 3-kinase Catalytic Subunit, Chain A, domain 1"/>
    <property type="match status" value="1"/>
</dbReference>
<dbReference type="InterPro" id="IPR014891">
    <property type="entry name" value="DWNN_domain"/>
</dbReference>
<dbReference type="EMBL" id="CM000140">
    <property type="protein sequence ID" value="EAZ26820.1"/>
    <property type="molecule type" value="Genomic_DNA"/>
</dbReference>
<dbReference type="Proteomes" id="UP000007752">
    <property type="component" value="Chromosome 3"/>
</dbReference>
<evidence type="ECO:0000259" key="1">
    <source>
        <dbReference type="SMART" id="SM01180"/>
    </source>
</evidence>
<proteinExistence type="predicted"/>
<sequence>MAVFYRYRSEVDTFSVPVPEPFVSVAELKRLITATVRHGHGHSRGRGPKESVTLYSDNTGEEYADEAELIRVHTKRRNKLLYDRMRDIVFVKLNSKLINKRDNKDRDPLEKEVNDAVSNDENEFINGIVPFSNELAEDDPQDGASQGESS</sequence>
<reference evidence="2" key="2">
    <citation type="submission" date="2008-12" db="EMBL/GenBank/DDBJ databases">
        <title>Improved gene annotation of the rice (Oryza sativa) genomes.</title>
        <authorList>
            <person name="Wang J."/>
            <person name="Li R."/>
            <person name="Fan W."/>
            <person name="Huang Q."/>
            <person name="Zhang J."/>
            <person name="Zhou Y."/>
            <person name="Hu Y."/>
            <person name="Zi S."/>
            <person name="Li J."/>
            <person name="Ni P."/>
            <person name="Zheng H."/>
            <person name="Zhang Y."/>
            <person name="Zhao M."/>
            <person name="Hao Q."/>
            <person name="McDermott J."/>
            <person name="Samudrala R."/>
            <person name="Kristiansen K."/>
            <person name="Wong G.K.-S."/>
        </authorList>
    </citation>
    <scope>NUCLEOTIDE SEQUENCE</scope>
</reference>
<dbReference type="GO" id="GO:0008270">
    <property type="term" value="F:zinc ion binding"/>
    <property type="evidence" value="ECO:0007669"/>
    <property type="project" value="InterPro"/>
</dbReference>
<feature type="domain" description="DWNN" evidence="1">
    <location>
        <begin position="3"/>
        <end position="79"/>
    </location>
</feature>
<dbReference type="SMART" id="SM01180">
    <property type="entry name" value="DWNN"/>
    <property type="match status" value="1"/>
</dbReference>
<dbReference type="AlphaFoldDB" id="A0A8J8XXA3"/>
<reference evidence="2" key="1">
    <citation type="journal article" date="2005" name="PLoS Biol.">
        <title>The genomes of Oryza sativa: a history of duplications.</title>
        <authorList>
            <person name="Yu J."/>
            <person name="Wang J."/>
            <person name="Lin W."/>
            <person name="Li S."/>
            <person name="Li H."/>
            <person name="Zhou J."/>
            <person name="Ni P."/>
            <person name="Dong W."/>
            <person name="Hu S."/>
            <person name="Zeng C."/>
            <person name="Zhang J."/>
            <person name="Zhang Y."/>
            <person name="Li R."/>
            <person name="Xu Z."/>
            <person name="Li S."/>
            <person name="Li X."/>
            <person name="Zheng H."/>
            <person name="Cong L."/>
            <person name="Lin L."/>
            <person name="Yin J."/>
            <person name="Geng J."/>
            <person name="Li G."/>
            <person name="Shi J."/>
            <person name="Liu J."/>
            <person name="Lv H."/>
            <person name="Li J."/>
            <person name="Wang J."/>
            <person name="Deng Y."/>
            <person name="Ran L."/>
            <person name="Shi X."/>
            <person name="Wang X."/>
            <person name="Wu Q."/>
            <person name="Li C."/>
            <person name="Ren X."/>
            <person name="Wang J."/>
            <person name="Wang X."/>
            <person name="Li D."/>
            <person name="Liu D."/>
            <person name="Zhang X."/>
            <person name="Ji Z."/>
            <person name="Zhao W."/>
            <person name="Sun Y."/>
            <person name="Zhang Z."/>
            <person name="Bao J."/>
            <person name="Han Y."/>
            <person name="Dong L."/>
            <person name="Ji J."/>
            <person name="Chen P."/>
            <person name="Wu S."/>
            <person name="Liu J."/>
            <person name="Xiao Y."/>
            <person name="Bu D."/>
            <person name="Tan J."/>
            <person name="Yang L."/>
            <person name="Ye C."/>
            <person name="Zhang J."/>
            <person name="Xu J."/>
            <person name="Zhou Y."/>
            <person name="Yu Y."/>
            <person name="Zhang B."/>
            <person name="Zhuang S."/>
            <person name="Wei H."/>
            <person name="Liu B."/>
            <person name="Lei M."/>
            <person name="Yu H."/>
            <person name="Li Y."/>
            <person name="Xu H."/>
            <person name="Wei S."/>
            <person name="He X."/>
            <person name="Fang L."/>
            <person name="Zhang Z."/>
            <person name="Zhang Y."/>
            <person name="Huang X."/>
            <person name="Su Z."/>
            <person name="Tong W."/>
            <person name="Li J."/>
            <person name="Tong Z."/>
            <person name="Li S."/>
            <person name="Ye J."/>
            <person name="Wang L."/>
            <person name="Fang L."/>
            <person name="Lei T."/>
            <person name="Chen C."/>
            <person name="Chen H."/>
            <person name="Xu Z."/>
            <person name="Li H."/>
            <person name="Huang H."/>
            <person name="Zhang F."/>
            <person name="Xu H."/>
            <person name="Li N."/>
            <person name="Zhao C."/>
            <person name="Li S."/>
            <person name="Dong L."/>
            <person name="Huang Y."/>
            <person name="Li L."/>
            <person name="Xi Y."/>
            <person name="Qi Q."/>
            <person name="Li W."/>
            <person name="Zhang B."/>
            <person name="Hu W."/>
            <person name="Zhang Y."/>
            <person name="Tian X."/>
            <person name="Jiao Y."/>
            <person name="Liang X."/>
            <person name="Jin J."/>
            <person name="Gao L."/>
            <person name="Zheng W."/>
            <person name="Hao B."/>
            <person name="Liu S."/>
            <person name="Wang W."/>
            <person name="Yuan L."/>
            <person name="Cao M."/>
            <person name="McDermott J."/>
            <person name="Samudrala R."/>
            <person name="Wang J."/>
            <person name="Wong G.K."/>
            <person name="Yang H."/>
        </authorList>
    </citation>
    <scope>NUCLEOTIDE SEQUENCE [LARGE SCALE GENOMIC DNA]</scope>
</reference>